<name>A0A1Q5PZC5_9ACTO</name>
<dbReference type="GO" id="GO:0015421">
    <property type="term" value="F:ABC-type oligopeptide transporter activity"/>
    <property type="evidence" value="ECO:0007669"/>
    <property type="project" value="TreeGrafter"/>
</dbReference>
<dbReference type="InterPro" id="IPR036640">
    <property type="entry name" value="ABC1_TM_sf"/>
</dbReference>
<feature type="transmembrane region" description="Helical" evidence="6">
    <location>
        <begin position="152"/>
        <end position="171"/>
    </location>
</feature>
<dbReference type="Pfam" id="PF00664">
    <property type="entry name" value="ABC_membrane"/>
    <property type="match status" value="1"/>
</dbReference>
<dbReference type="PANTHER" id="PTHR43394:SF1">
    <property type="entry name" value="ATP-BINDING CASSETTE SUB-FAMILY B MEMBER 10, MITOCHONDRIAL"/>
    <property type="match status" value="1"/>
</dbReference>
<dbReference type="PROSITE" id="PS50893">
    <property type="entry name" value="ABC_TRANSPORTER_2"/>
    <property type="match status" value="1"/>
</dbReference>
<keyword evidence="3 6" id="KW-1133">Transmembrane helix</keyword>
<keyword evidence="4 6" id="KW-0472">Membrane</keyword>
<evidence type="ECO:0000256" key="2">
    <source>
        <dbReference type="ARBA" id="ARBA00022692"/>
    </source>
</evidence>
<feature type="region of interest" description="Disordered" evidence="5">
    <location>
        <begin position="606"/>
        <end position="639"/>
    </location>
</feature>
<dbReference type="InterPro" id="IPR027417">
    <property type="entry name" value="P-loop_NTPase"/>
</dbReference>
<organism evidence="9 10">
    <name type="scientific">Buchananella hordeovulneris</name>
    <dbReference type="NCBI Taxonomy" id="52770"/>
    <lineage>
        <taxon>Bacteria</taxon>
        <taxon>Bacillati</taxon>
        <taxon>Actinomycetota</taxon>
        <taxon>Actinomycetes</taxon>
        <taxon>Actinomycetales</taxon>
        <taxon>Actinomycetaceae</taxon>
        <taxon>Buchananella</taxon>
    </lineage>
</organism>
<dbReference type="AlphaFoldDB" id="A0A1Q5PZC5"/>
<evidence type="ECO:0008006" key="11">
    <source>
        <dbReference type="Google" id="ProtNLM"/>
    </source>
</evidence>
<feature type="transmembrane region" description="Helical" evidence="6">
    <location>
        <begin position="70"/>
        <end position="87"/>
    </location>
</feature>
<feature type="domain" description="ABC transmembrane type-1" evidence="8">
    <location>
        <begin position="38"/>
        <end position="320"/>
    </location>
</feature>
<dbReference type="Pfam" id="PF00005">
    <property type="entry name" value="ABC_tran"/>
    <property type="match status" value="1"/>
</dbReference>
<dbReference type="PROSITE" id="PS00211">
    <property type="entry name" value="ABC_TRANSPORTER_1"/>
    <property type="match status" value="1"/>
</dbReference>
<evidence type="ECO:0000259" key="8">
    <source>
        <dbReference type="PROSITE" id="PS50929"/>
    </source>
</evidence>
<dbReference type="SUPFAM" id="SSF52540">
    <property type="entry name" value="P-loop containing nucleoside triphosphate hydrolases"/>
    <property type="match status" value="1"/>
</dbReference>
<evidence type="ECO:0000256" key="5">
    <source>
        <dbReference type="SAM" id="MobiDB-lite"/>
    </source>
</evidence>
<dbReference type="GO" id="GO:0016887">
    <property type="term" value="F:ATP hydrolysis activity"/>
    <property type="evidence" value="ECO:0007669"/>
    <property type="project" value="InterPro"/>
</dbReference>
<feature type="region of interest" description="Disordered" evidence="5">
    <location>
        <begin position="455"/>
        <end position="474"/>
    </location>
</feature>
<dbReference type="EMBL" id="MQVS01000001">
    <property type="protein sequence ID" value="OKL52887.1"/>
    <property type="molecule type" value="Genomic_DNA"/>
</dbReference>
<dbReference type="InterPro" id="IPR039421">
    <property type="entry name" value="Type_1_exporter"/>
</dbReference>
<evidence type="ECO:0000256" key="4">
    <source>
        <dbReference type="ARBA" id="ARBA00023136"/>
    </source>
</evidence>
<dbReference type="InterPro" id="IPR011527">
    <property type="entry name" value="ABC1_TM_dom"/>
</dbReference>
<evidence type="ECO:0000256" key="1">
    <source>
        <dbReference type="ARBA" id="ARBA00004651"/>
    </source>
</evidence>
<accession>A0A1Q5PZC5</accession>
<evidence type="ECO:0000313" key="10">
    <source>
        <dbReference type="Proteomes" id="UP000185612"/>
    </source>
</evidence>
<comment type="subcellular location">
    <subcellularLocation>
        <location evidence="1">Cell membrane</location>
        <topology evidence="1">Multi-pass membrane protein</topology>
    </subcellularLocation>
</comment>
<dbReference type="Gene3D" id="3.40.50.300">
    <property type="entry name" value="P-loop containing nucleotide triphosphate hydrolases"/>
    <property type="match status" value="1"/>
</dbReference>
<reference evidence="10" key="1">
    <citation type="submission" date="2016-12" db="EMBL/GenBank/DDBJ databases">
        <authorList>
            <person name="Meng X."/>
        </authorList>
    </citation>
    <scope>NUCLEOTIDE SEQUENCE [LARGE SCALE GENOMIC DNA]</scope>
    <source>
        <strain evidence="10">DSM 20732</strain>
    </source>
</reference>
<comment type="caution">
    <text evidence="9">The sequence shown here is derived from an EMBL/GenBank/DDBJ whole genome shotgun (WGS) entry which is preliminary data.</text>
</comment>
<feature type="domain" description="ABC transporter" evidence="7">
    <location>
        <begin position="344"/>
        <end position="607"/>
    </location>
</feature>
<evidence type="ECO:0000259" key="7">
    <source>
        <dbReference type="PROSITE" id="PS50893"/>
    </source>
</evidence>
<dbReference type="InterPro" id="IPR017871">
    <property type="entry name" value="ABC_transporter-like_CS"/>
</dbReference>
<dbReference type="InParanoid" id="A0A1Q5PZC5"/>
<dbReference type="CDD" id="cd07346">
    <property type="entry name" value="ABC_6TM_exporters"/>
    <property type="match status" value="1"/>
</dbReference>
<gene>
    <name evidence="9" type="ORF">BSZ40_01440</name>
</gene>
<dbReference type="PANTHER" id="PTHR43394">
    <property type="entry name" value="ATP-DEPENDENT PERMEASE MDL1, MITOCHONDRIAL"/>
    <property type="match status" value="1"/>
</dbReference>
<dbReference type="STRING" id="52770.BSZ40_01440"/>
<keyword evidence="2 6" id="KW-0812">Transmembrane</keyword>
<keyword evidence="10" id="KW-1185">Reference proteome</keyword>
<protein>
    <recommendedName>
        <fullName evidence="11">ABC transporter ATP-binding protein</fullName>
    </recommendedName>
</protein>
<dbReference type="InterPro" id="IPR003439">
    <property type="entry name" value="ABC_transporter-like_ATP-bd"/>
</dbReference>
<proteinExistence type="predicted"/>
<dbReference type="Gene3D" id="1.20.1560.10">
    <property type="entry name" value="ABC transporter type 1, transmembrane domain"/>
    <property type="match status" value="1"/>
</dbReference>
<dbReference type="Proteomes" id="UP000185612">
    <property type="component" value="Unassembled WGS sequence"/>
</dbReference>
<feature type="transmembrane region" description="Helical" evidence="6">
    <location>
        <begin position="177"/>
        <end position="199"/>
    </location>
</feature>
<dbReference type="GO" id="GO:0005524">
    <property type="term" value="F:ATP binding"/>
    <property type="evidence" value="ECO:0007669"/>
    <property type="project" value="InterPro"/>
</dbReference>
<dbReference type="PROSITE" id="PS50929">
    <property type="entry name" value="ABC_TM1F"/>
    <property type="match status" value="1"/>
</dbReference>
<evidence type="ECO:0000256" key="3">
    <source>
        <dbReference type="ARBA" id="ARBA00022989"/>
    </source>
</evidence>
<evidence type="ECO:0000256" key="6">
    <source>
        <dbReference type="SAM" id="Phobius"/>
    </source>
</evidence>
<dbReference type="GO" id="GO:0005886">
    <property type="term" value="C:plasma membrane"/>
    <property type="evidence" value="ECO:0007669"/>
    <property type="project" value="UniProtKB-SubCell"/>
</dbReference>
<sequence>MGWFERGYPAPTGPAPRWPHTGGAVARRAVRVARRPLALAIALTVVATAAHALLPWALGHAIDALSTDGFGPALWLYLGCMLAFILIDTWIGDGLGEAYAVLAWLRTALLSARAVGHHVADVGPATTRSLSAGEVTATVSSDCGHLGNAVEILPRLIGTWVAAVLVIVLMFRESTSLALLILLGLPLTTGLLALVVKPLHQRQTTQRKQEGDLTTLATDTVSGLRILRGIGGEDVFSAAYRAQSQQVRTAGVAVAGPQSLLVAAQTLLPGAFTALVIWQGARLAVAGAITPGQLVTFFGYTAFLARPLGALTFALRSFTRGWVAAKKVAEVMAIEPIAGTLAERRSPTTASAPVGELVDAETGARFAAGQLTALVAPQPEAGQALAARLARLDDEQAAVTLAGTDVRELGWAAVRGTIVHSHATAQLFTGTLRGNLAPSVTDTAARSVAELIELERTADREPPAAGATNPAERPGDTALLAALATADAHDVVSSLPRGLGGEVTEKGRSLSGGQRQRVALARALATQAPVLVLVEPTSAVDSHTEMRIAHALRQARTDQTTIVVSASPLILEACDQVVFLDAEAGPTVSTHRELLDAAHRGQGLGRRYRQVVSRQAGDAEATPPAPPVGAQQAEGQEDY</sequence>
<feature type="transmembrane region" description="Helical" evidence="6">
    <location>
        <begin position="37"/>
        <end position="58"/>
    </location>
</feature>
<dbReference type="SUPFAM" id="SSF90123">
    <property type="entry name" value="ABC transporter transmembrane region"/>
    <property type="match status" value="1"/>
</dbReference>
<evidence type="ECO:0000313" key="9">
    <source>
        <dbReference type="EMBL" id="OKL52887.1"/>
    </source>
</evidence>